<evidence type="ECO:0000256" key="4">
    <source>
        <dbReference type="ARBA" id="ARBA00022729"/>
    </source>
</evidence>
<comment type="similarity">
    <text evidence="2">Belongs to the GerABKC lipoprotein family.</text>
</comment>
<organism evidence="11 12">
    <name type="scientific">Paenibacillus silvae</name>
    <dbReference type="NCBI Taxonomy" id="1325358"/>
    <lineage>
        <taxon>Bacteria</taxon>
        <taxon>Bacillati</taxon>
        <taxon>Bacillota</taxon>
        <taxon>Bacilli</taxon>
        <taxon>Bacillales</taxon>
        <taxon>Paenibacillaceae</taxon>
        <taxon>Paenibacillus</taxon>
    </lineage>
</organism>
<keyword evidence="4" id="KW-0732">Signal</keyword>
<dbReference type="Proteomes" id="UP000249204">
    <property type="component" value="Unassembled WGS sequence"/>
</dbReference>
<evidence type="ECO:0000259" key="10">
    <source>
        <dbReference type="Pfam" id="PF25198"/>
    </source>
</evidence>
<dbReference type="InterPro" id="IPR038501">
    <property type="entry name" value="Spore_GerAC_C_sf"/>
</dbReference>
<reference evidence="11 12" key="1">
    <citation type="submission" date="2018-06" db="EMBL/GenBank/DDBJ databases">
        <title>Isolation of heavy metals resistant Paenibacillus silvae NC2 from Gold-Copper mine in ZiJin, China.</title>
        <authorList>
            <person name="Xu J."/>
            <person name="Mazhar H.S."/>
            <person name="Rensing C."/>
        </authorList>
    </citation>
    <scope>NUCLEOTIDE SEQUENCE [LARGE SCALE GENOMIC DNA]</scope>
    <source>
        <strain evidence="11 12">NC2</strain>
    </source>
</reference>
<keyword evidence="5" id="KW-0472">Membrane</keyword>
<evidence type="ECO:0000256" key="3">
    <source>
        <dbReference type="ARBA" id="ARBA00022544"/>
    </source>
</evidence>
<evidence type="ECO:0000256" key="1">
    <source>
        <dbReference type="ARBA" id="ARBA00004635"/>
    </source>
</evidence>
<dbReference type="GO" id="GO:0016020">
    <property type="term" value="C:membrane"/>
    <property type="evidence" value="ECO:0007669"/>
    <property type="project" value="UniProtKB-SubCell"/>
</dbReference>
<feature type="region of interest" description="Disordered" evidence="8">
    <location>
        <begin position="197"/>
        <end position="220"/>
    </location>
</feature>
<dbReference type="PANTHER" id="PTHR35789:SF1">
    <property type="entry name" value="SPORE GERMINATION PROTEIN B3"/>
    <property type="match status" value="1"/>
</dbReference>
<evidence type="ECO:0000256" key="2">
    <source>
        <dbReference type="ARBA" id="ARBA00007886"/>
    </source>
</evidence>
<dbReference type="Gene3D" id="3.30.300.210">
    <property type="entry name" value="Nutrient germinant receptor protein C, domain 3"/>
    <property type="match status" value="1"/>
</dbReference>
<evidence type="ECO:0000259" key="9">
    <source>
        <dbReference type="Pfam" id="PF05504"/>
    </source>
</evidence>
<evidence type="ECO:0008006" key="13">
    <source>
        <dbReference type="Google" id="ProtNLM"/>
    </source>
</evidence>
<dbReference type="AlphaFoldDB" id="A0A2W6QA62"/>
<feature type="domain" description="Spore germination protein N-terminal" evidence="10">
    <location>
        <begin position="25"/>
        <end position="196"/>
    </location>
</feature>
<keyword evidence="3" id="KW-0309">Germination</keyword>
<accession>A0A2W6QA62</accession>
<evidence type="ECO:0000256" key="6">
    <source>
        <dbReference type="ARBA" id="ARBA00023139"/>
    </source>
</evidence>
<keyword evidence="7" id="KW-0449">Lipoprotein</keyword>
<evidence type="ECO:0000313" key="11">
    <source>
        <dbReference type="EMBL" id="PZT54173.1"/>
    </source>
</evidence>
<comment type="subcellular location">
    <subcellularLocation>
        <location evidence="1">Membrane</location>
        <topology evidence="1">Lipid-anchor</topology>
    </subcellularLocation>
</comment>
<protein>
    <recommendedName>
        <fullName evidence="13">Ger(X)C family spore germination protein</fullName>
    </recommendedName>
</protein>
<dbReference type="GO" id="GO:0009847">
    <property type="term" value="P:spore germination"/>
    <property type="evidence" value="ECO:0007669"/>
    <property type="project" value="InterPro"/>
</dbReference>
<feature type="domain" description="Spore germination GerAC-like C-terminal" evidence="9">
    <location>
        <begin position="223"/>
        <end position="389"/>
    </location>
</feature>
<dbReference type="Pfam" id="PF25198">
    <property type="entry name" value="Spore_GerAC_N"/>
    <property type="match status" value="1"/>
</dbReference>
<dbReference type="InterPro" id="IPR008844">
    <property type="entry name" value="Spore_GerAC-like"/>
</dbReference>
<dbReference type="PROSITE" id="PS51257">
    <property type="entry name" value="PROKAR_LIPOPROTEIN"/>
    <property type="match status" value="1"/>
</dbReference>
<keyword evidence="6" id="KW-0564">Palmitate</keyword>
<dbReference type="NCBIfam" id="TIGR02887">
    <property type="entry name" value="spore_ger_x_C"/>
    <property type="match status" value="1"/>
</dbReference>
<dbReference type="InterPro" id="IPR046953">
    <property type="entry name" value="Spore_GerAC-like_C"/>
</dbReference>
<dbReference type="PANTHER" id="PTHR35789">
    <property type="entry name" value="SPORE GERMINATION PROTEIN B3"/>
    <property type="match status" value="1"/>
</dbReference>
<dbReference type="Pfam" id="PF05504">
    <property type="entry name" value="Spore_GerAC"/>
    <property type="match status" value="1"/>
</dbReference>
<evidence type="ECO:0000256" key="7">
    <source>
        <dbReference type="ARBA" id="ARBA00023288"/>
    </source>
</evidence>
<evidence type="ECO:0000256" key="5">
    <source>
        <dbReference type="ARBA" id="ARBA00023136"/>
    </source>
</evidence>
<comment type="caution">
    <text evidence="11">The sequence shown here is derived from an EMBL/GenBank/DDBJ whole genome shotgun (WGS) entry which is preliminary data.</text>
</comment>
<proteinExistence type="inferred from homology"/>
<dbReference type="Gene3D" id="6.20.190.10">
    <property type="entry name" value="Nutrient germinant receptor protein C, domain 1"/>
    <property type="match status" value="1"/>
</dbReference>
<evidence type="ECO:0000313" key="12">
    <source>
        <dbReference type="Proteomes" id="UP000249204"/>
    </source>
</evidence>
<gene>
    <name evidence="11" type="ORF">DN757_18540</name>
</gene>
<dbReference type="EMBL" id="QKWW01000054">
    <property type="protein sequence ID" value="PZT54173.1"/>
    <property type="molecule type" value="Genomic_DNA"/>
</dbReference>
<feature type="compositionally biased region" description="Basic and acidic residues" evidence="8">
    <location>
        <begin position="199"/>
        <end position="209"/>
    </location>
</feature>
<evidence type="ECO:0000256" key="8">
    <source>
        <dbReference type="SAM" id="MobiDB-lite"/>
    </source>
</evidence>
<sequence>MNRRVKVIMPLFIAMTLVMTGCWSRIEVNDISIVTAMAIDKQTDGNIQIALQIPIPSRLSSSGSAGNGTEKSPSALLVSEKGSTIMDAYRRLEEKLSRRVFFSQLRFVIIGEQAARDGIQPLLDFFVRGNTSRPRSYVLFSEGQGIDMLKLSSALERYSTEVIREEEKLGTGLQVMQSEFVDMLSSKGMAAVAAKVTMRKPDPSDHRGPDSNPNNKDTPAIAGTAVIRQGKLVGWLNEEETRGLLWMKDKLKKGVITTDVPKERGGGKISVQIIKGKTKLKALLQGYNVKFVATVRTKCELLENSSQLDASNPQDLRYMGSLLEKNLEKRIQDTVDRAQKLKADIFGFGNMLYQSHPSVWNGHFKDEWASVFSQMEILTSTQVTIVRTGLTNKSIYIE</sequence>
<name>A0A2W6QA62_9BACL</name>
<dbReference type="InterPro" id="IPR057336">
    <property type="entry name" value="GerAC_N"/>
</dbReference>